<proteinExistence type="predicted"/>
<organism evidence="1">
    <name type="scientific">Rhizophagus irregularis (strain DAOM 181602 / DAOM 197198 / MUCL 43194)</name>
    <name type="common">Arbuscular mycorrhizal fungus</name>
    <name type="synonym">Glomus intraradices</name>
    <dbReference type="NCBI Taxonomy" id="747089"/>
    <lineage>
        <taxon>Eukaryota</taxon>
        <taxon>Fungi</taxon>
        <taxon>Fungi incertae sedis</taxon>
        <taxon>Mucoromycota</taxon>
        <taxon>Glomeromycotina</taxon>
        <taxon>Glomeromycetes</taxon>
        <taxon>Glomerales</taxon>
        <taxon>Glomeraceae</taxon>
        <taxon>Rhizophagus</taxon>
    </lineage>
</organism>
<gene>
    <name evidence="1" type="ORF">GLOINDRAFT_335118</name>
</gene>
<protein>
    <submittedName>
        <fullName evidence="1">Uncharacterized protein</fullName>
    </submittedName>
</protein>
<reference evidence="1" key="1">
    <citation type="submission" date="2013-07" db="EMBL/GenBank/DDBJ databases">
        <title>The genome of an arbuscular mycorrhizal fungus provides insights into the evolution of the oldest plant symbiosis.</title>
        <authorList>
            <consortium name="DOE Joint Genome Institute"/>
            <person name="Tisserant E."/>
            <person name="Malbreil M."/>
            <person name="Kuo A."/>
            <person name="Kohler A."/>
            <person name="Symeonidi A."/>
            <person name="Balestrini R."/>
            <person name="Charron P."/>
            <person name="Duensing N."/>
            <person name="Frei-dit-Frey N."/>
            <person name="Gianinazzi-Pearson V."/>
            <person name="Gilbert B."/>
            <person name="Handa Y."/>
            <person name="Hijri M."/>
            <person name="Kaul R."/>
            <person name="Kawaguchi M."/>
            <person name="Krajinski F."/>
            <person name="Lammers P."/>
            <person name="Lapierre D."/>
            <person name="Masclaux F.G."/>
            <person name="Murat C."/>
            <person name="Morin E."/>
            <person name="Ndikumana S."/>
            <person name="Pagni M."/>
            <person name="Petitpierre D."/>
            <person name="Requena N."/>
            <person name="Rosikiewicz P."/>
            <person name="Riley R."/>
            <person name="Saito K."/>
            <person name="San Clemente H."/>
            <person name="Shapiro H."/>
            <person name="van Tuinen D."/>
            <person name="Becard G."/>
            <person name="Bonfante P."/>
            <person name="Paszkowski U."/>
            <person name="Shachar-Hill Y."/>
            <person name="Young J.P."/>
            <person name="Sanders I.R."/>
            <person name="Henrissat B."/>
            <person name="Rensing S.A."/>
            <person name="Grigoriev I.V."/>
            <person name="Corradi N."/>
            <person name="Roux C."/>
            <person name="Martin F."/>
        </authorList>
    </citation>
    <scope>NUCLEOTIDE SEQUENCE</scope>
    <source>
        <strain evidence="1">DAOM 197198</strain>
    </source>
</reference>
<dbReference type="HOGENOM" id="CLU_2910505_0_0_1"/>
<name>U9UKA0_RHIID</name>
<accession>U9UKA0</accession>
<dbReference type="EMBL" id="KI281430">
    <property type="protein sequence ID" value="ESA16006.1"/>
    <property type="molecule type" value="Genomic_DNA"/>
</dbReference>
<evidence type="ECO:0000313" key="1">
    <source>
        <dbReference type="EMBL" id="ESA16006.1"/>
    </source>
</evidence>
<feature type="non-terminal residue" evidence="1">
    <location>
        <position position="1"/>
    </location>
</feature>
<sequence>SLESWLLVEAKPVHLLKKVRHRNTFVGWSLLTFVVDFDVSTQSGEYVIGGGIHDNTPCPLLS</sequence>
<dbReference type="AlphaFoldDB" id="U9UKA0"/>